<feature type="binding site" evidence="8">
    <location>
        <position position="497"/>
    </location>
    <ligand>
        <name>Mn(2+)</name>
        <dbReference type="ChEBI" id="CHEBI:29035"/>
    </ligand>
</feature>
<gene>
    <name evidence="11" type="ORF">B9G79_04825</name>
</gene>
<name>A0A1Z3N664_BDEBC</name>
<dbReference type="Proteomes" id="UP000197003">
    <property type="component" value="Chromosome"/>
</dbReference>
<sequence length="650" mass="74174">MYYRPMFGPSFRLIKIFSLVLLTVLFYFFARAEFLIWNWSLFKNKPAQDILWSFIVGLRFDVAAILTLTAPLLLLAFVPWPRAWNGLWATVTWVAFSVLQVPFLILNLGDTEFINFVGRRFTFDSLFVVNEIPGKVWNFVSSYWLLFLVNTLIVLLFVLLVRKVTLAGFEKLQWTVHSRKDKAKLWLAHGFLCFVALAISVIGIRGGLQAKPVSFVNANVFTAPLLNNLVLNSTFTFIKSYGAKGLSKDKYFNDQHEMLSLLNGSLRGSLMEGRRPKAPQNVVIIILESFGEEYIGPVNGKSYTPFLDSLKAQSLSFENAYANGRRSIEGVGAIMGGIPALMNEPFISSHFTSNYFLGLGTLLTPAKYSTSFFHGGHNGTMYFDSFMQSAGVEKYFGAREYGNGADDDGVWGIWDEPFLQWMLTEVDQLPQPFMTSVFTLSSHQPYKIPAQYQDRFKEGPIEILKTVEYTDFALEKFFAEAAKKPWFKNTLFIVTADHASMHYRPEYENEQGSYRIPLFLYHPGYKFPEVDTKMVVQQIDVLPTVLDFLGISDKDQNYLGSSIFIPGDKTAVNFIDGRYLLFAKDYFLRWTPGHGEPQMFAMSDRATEHEIPADQPGTSPRRQALEKKLKATIQYFNEGMWDNKLYYPSK</sequence>
<keyword evidence="4 9" id="KW-1133">Transmembrane helix</keyword>
<accession>A0A1Z3N664</accession>
<evidence type="ECO:0000256" key="7">
    <source>
        <dbReference type="PIRSR" id="PIRSR005091-2"/>
    </source>
</evidence>
<feature type="transmembrane region" description="Helical" evidence="9">
    <location>
        <begin position="12"/>
        <end position="30"/>
    </location>
</feature>
<keyword evidence="7" id="KW-0464">Manganese</keyword>
<dbReference type="EMBL" id="CP020946">
    <property type="protein sequence ID" value="ASD62939.1"/>
    <property type="molecule type" value="Genomic_DNA"/>
</dbReference>
<dbReference type="Pfam" id="PF00884">
    <property type="entry name" value="Sulfatase"/>
    <property type="match status" value="1"/>
</dbReference>
<dbReference type="InterPro" id="IPR050448">
    <property type="entry name" value="OpgB/LTA_synthase_biosynth"/>
</dbReference>
<dbReference type="GO" id="GO:0046872">
    <property type="term" value="F:metal ion binding"/>
    <property type="evidence" value="ECO:0007669"/>
    <property type="project" value="UniProtKB-KW"/>
</dbReference>
<evidence type="ECO:0000256" key="8">
    <source>
        <dbReference type="PIRSR" id="PIRSR005091-3"/>
    </source>
</evidence>
<dbReference type="AlphaFoldDB" id="A0A1Z3N664"/>
<dbReference type="GO" id="GO:0005886">
    <property type="term" value="C:plasma membrane"/>
    <property type="evidence" value="ECO:0007669"/>
    <property type="project" value="UniProtKB-SubCell"/>
</dbReference>
<dbReference type="SUPFAM" id="SSF53649">
    <property type="entry name" value="Alkaline phosphatase-like"/>
    <property type="match status" value="1"/>
</dbReference>
<evidence type="ECO:0000259" key="10">
    <source>
        <dbReference type="Pfam" id="PF00884"/>
    </source>
</evidence>
<feature type="transmembrane region" description="Helical" evidence="9">
    <location>
        <begin position="143"/>
        <end position="164"/>
    </location>
</feature>
<feature type="binding site" evidence="8">
    <location>
        <position position="288"/>
    </location>
    <ligand>
        <name>Mn(2+)</name>
        <dbReference type="ChEBI" id="CHEBI:29035"/>
    </ligand>
</feature>
<evidence type="ECO:0000256" key="1">
    <source>
        <dbReference type="ARBA" id="ARBA00004651"/>
    </source>
</evidence>
<proteinExistence type="predicted"/>
<feature type="domain" description="Sulfatase N-terminal" evidence="10">
    <location>
        <begin position="280"/>
        <end position="551"/>
    </location>
</feature>
<feature type="binding site" evidence="7">
    <location>
        <position position="443"/>
    </location>
    <ligand>
        <name>substrate</name>
    </ligand>
</feature>
<keyword evidence="3 9" id="KW-0812">Transmembrane</keyword>
<dbReference type="OrthoDB" id="5287389at2"/>
<dbReference type="InterPro" id="IPR000917">
    <property type="entry name" value="Sulfatase_N"/>
</dbReference>
<evidence type="ECO:0000256" key="2">
    <source>
        <dbReference type="ARBA" id="ARBA00022475"/>
    </source>
</evidence>
<dbReference type="Gene3D" id="3.30.1120.80">
    <property type="match status" value="1"/>
</dbReference>
<keyword evidence="7" id="KW-0479">Metal-binding</keyword>
<dbReference type="Gene3D" id="3.40.720.10">
    <property type="entry name" value="Alkaline Phosphatase, subunit A"/>
    <property type="match status" value="1"/>
</dbReference>
<evidence type="ECO:0000256" key="3">
    <source>
        <dbReference type="ARBA" id="ARBA00022692"/>
    </source>
</evidence>
<keyword evidence="5 9" id="KW-0472">Membrane</keyword>
<feature type="transmembrane region" description="Helical" evidence="9">
    <location>
        <begin position="50"/>
        <end position="75"/>
    </location>
</feature>
<evidence type="ECO:0000256" key="5">
    <source>
        <dbReference type="ARBA" id="ARBA00023136"/>
    </source>
</evidence>
<evidence type="ECO:0000313" key="11">
    <source>
        <dbReference type="EMBL" id="ASD62939.1"/>
    </source>
</evidence>
<reference evidence="11 12" key="1">
    <citation type="submission" date="2017-04" db="EMBL/GenBank/DDBJ databases">
        <title>Whole genome sequence of Bdellovibrio bacteriovorus strain SSB218315.</title>
        <authorList>
            <person name="Oyedara O."/>
            <person name="Rodriguez-Perez M.A."/>
        </authorList>
    </citation>
    <scope>NUCLEOTIDE SEQUENCE [LARGE SCALE GENOMIC DNA]</scope>
    <source>
        <strain evidence="11 12">SSB218315</strain>
    </source>
</reference>
<dbReference type="PANTHER" id="PTHR47371">
    <property type="entry name" value="LIPOTEICHOIC ACID SYNTHASE"/>
    <property type="match status" value="1"/>
</dbReference>
<dbReference type="InterPro" id="IPR017850">
    <property type="entry name" value="Alkaline_phosphatase_core_sf"/>
</dbReference>
<evidence type="ECO:0000256" key="9">
    <source>
        <dbReference type="SAM" id="Phobius"/>
    </source>
</evidence>
<evidence type="ECO:0000313" key="12">
    <source>
        <dbReference type="Proteomes" id="UP000197003"/>
    </source>
</evidence>
<keyword evidence="2" id="KW-1003">Cell membrane</keyword>
<dbReference type="PANTHER" id="PTHR47371:SF3">
    <property type="entry name" value="PHOSPHOGLYCEROL TRANSFERASE I"/>
    <property type="match status" value="1"/>
</dbReference>
<evidence type="ECO:0000256" key="4">
    <source>
        <dbReference type="ARBA" id="ARBA00022989"/>
    </source>
</evidence>
<feature type="active site" evidence="6">
    <location>
        <position position="327"/>
    </location>
</feature>
<comment type="subcellular location">
    <subcellularLocation>
        <location evidence="1">Cell membrane</location>
        <topology evidence="1">Multi-pass membrane protein</topology>
    </subcellularLocation>
</comment>
<feature type="transmembrane region" description="Helical" evidence="9">
    <location>
        <begin position="185"/>
        <end position="204"/>
    </location>
</feature>
<feature type="binding site" evidence="8">
    <location>
        <position position="498"/>
    </location>
    <ligand>
        <name>Mn(2+)</name>
        <dbReference type="ChEBI" id="CHEBI:29035"/>
    </ligand>
</feature>
<dbReference type="PIRSF" id="PIRSF005091">
    <property type="entry name" value="Mmb_sulf_HI1246"/>
    <property type="match status" value="1"/>
</dbReference>
<organism evidence="11 12">
    <name type="scientific">Bdellovibrio bacteriovorus</name>
    <dbReference type="NCBI Taxonomy" id="959"/>
    <lineage>
        <taxon>Bacteria</taxon>
        <taxon>Pseudomonadati</taxon>
        <taxon>Bdellovibrionota</taxon>
        <taxon>Bdellovibrionia</taxon>
        <taxon>Bdellovibrionales</taxon>
        <taxon>Pseudobdellovibrionaceae</taxon>
        <taxon>Bdellovibrio</taxon>
    </lineage>
</organism>
<evidence type="ECO:0000256" key="6">
    <source>
        <dbReference type="PIRSR" id="PIRSR005091-1"/>
    </source>
</evidence>
<dbReference type="InterPro" id="IPR012160">
    <property type="entry name" value="LtaS-like"/>
</dbReference>
<feature type="transmembrane region" description="Helical" evidence="9">
    <location>
        <begin position="87"/>
        <end position="106"/>
    </location>
</feature>
<dbReference type="CDD" id="cd16015">
    <property type="entry name" value="LTA_synthase"/>
    <property type="match status" value="1"/>
</dbReference>
<protein>
    <submittedName>
        <fullName evidence="11">Sulfatase</fullName>
    </submittedName>
</protein>